<reference evidence="3" key="3">
    <citation type="journal article" date="2022" name="BMC Genomics">
        <title>Comparative genome analysis of mycobacteria focusing on tRNA and non-coding RNA.</title>
        <authorList>
            <person name="Behra P.R.K."/>
            <person name="Pettersson B.M.F."/>
            <person name="Ramesh M."/>
            <person name="Das S."/>
            <person name="Dasgupta S."/>
            <person name="Kirsebom L.A."/>
        </authorList>
    </citation>
    <scope>NUCLEOTIDE SEQUENCE</scope>
    <source>
        <strain evidence="3">DSM 44203</strain>
    </source>
</reference>
<reference evidence="2 4" key="1">
    <citation type="journal article" date="2016" name="Genome Announc.">
        <title>Draft Genome Sequences of Five Rapidly Growing Mycobacterium Species, M. thermoresistibile, M. fortuitum subsp. acetamidolyticum, M. canariasense, M. brisbanense, and M. novocastrense.</title>
        <authorList>
            <person name="Katahira K."/>
            <person name="Ogura Y."/>
            <person name="Gotoh Y."/>
            <person name="Hayashi T."/>
        </authorList>
    </citation>
    <scope>NUCLEOTIDE SEQUENCE [LARGE SCALE GENOMIC DNA]</scope>
    <source>
        <strain evidence="2 4">JCM18114</strain>
    </source>
</reference>
<evidence type="ECO:0000313" key="5">
    <source>
        <dbReference type="Proteomes" id="UP001207528"/>
    </source>
</evidence>
<evidence type="ECO:0000313" key="3">
    <source>
        <dbReference type="EMBL" id="MCV7022593.1"/>
    </source>
</evidence>
<feature type="chain" id="PRO_5043577191" evidence="1">
    <location>
        <begin position="23"/>
        <end position="88"/>
    </location>
</feature>
<evidence type="ECO:0000313" key="2">
    <source>
        <dbReference type="EMBL" id="GAT08260.1"/>
    </source>
</evidence>
<organism evidence="3 5">
    <name type="scientific">Mycolicibacterium novocastrense</name>
    <name type="common">Mycobacterium novocastrense</name>
    <dbReference type="NCBI Taxonomy" id="59813"/>
    <lineage>
        <taxon>Bacteria</taxon>
        <taxon>Bacillati</taxon>
        <taxon>Actinomycetota</taxon>
        <taxon>Actinomycetes</taxon>
        <taxon>Mycobacteriales</taxon>
        <taxon>Mycobacteriaceae</taxon>
        <taxon>Mycolicibacterium</taxon>
    </lineage>
</organism>
<reference evidence="3" key="2">
    <citation type="submission" date="2020-07" db="EMBL/GenBank/DDBJ databases">
        <authorList>
            <person name="Pettersson B.M.F."/>
            <person name="Behra P.R.K."/>
            <person name="Ramesh M."/>
            <person name="Das S."/>
            <person name="Dasgupta S."/>
            <person name="Kirsebom L.A."/>
        </authorList>
    </citation>
    <scope>NUCLEOTIDE SEQUENCE</scope>
    <source>
        <strain evidence="3">DSM 44203</strain>
    </source>
</reference>
<keyword evidence="4" id="KW-1185">Reference proteome</keyword>
<feature type="signal peptide" evidence="1">
    <location>
        <begin position="1"/>
        <end position="22"/>
    </location>
</feature>
<dbReference type="RefSeq" id="WP_067387971.1">
    <property type="nucleotide sequence ID" value="NZ_BCTA01000021.1"/>
</dbReference>
<evidence type="ECO:0000256" key="1">
    <source>
        <dbReference type="SAM" id="SignalP"/>
    </source>
</evidence>
<keyword evidence="1" id="KW-0732">Signal</keyword>
<protein>
    <submittedName>
        <fullName evidence="2">ComE operon protein 1</fullName>
    </submittedName>
</protein>
<dbReference type="EMBL" id="BCTA01000021">
    <property type="protein sequence ID" value="GAT08260.1"/>
    <property type="molecule type" value="Genomic_DNA"/>
</dbReference>
<gene>
    <name evidence="3" type="ORF">H7I77_04400</name>
    <name evidence="2" type="ORF">RMCN_1393</name>
</gene>
<evidence type="ECO:0000313" key="4">
    <source>
        <dbReference type="Proteomes" id="UP000069773"/>
    </source>
</evidence>
<dbReference type="Proteomes" id="UP000069773">
    <property type="component" value="Unassembled WGS sequence"/>
</dbReference>
<dbReference type="Proteomes" id="UP001207528">
    <property type="component" value="Unassembled WGS sequence"/>
</dbReference>
<dbReference type="AlphaFoldDB" id="A0AAW5SFQ7"/>
<sequence length="88" mass="8787">MSTGRFNRMLIGALLSGGIALAAGLTAGTANATPAPHPQLTFEYSDVAAPGDGSVRATSPQSRLCDGSVRVTGSTLQACDGSVRVALP</sequence>
<proteinExistence type="predicted"/>
<dbReference type="EMBL" id="JACKTI010000019">
    <property type="protein sequence ID" value="MCV7022593.1"/>
    <property type="molecule type" value="Genomic_DNA"/>
</dbReference>
<name>A0AAW5SFQ7_MYCNV</name>
<comment type="caution">
    <text evidence="3">The sequence shown here is derived from an EMBL/GenBank/DDBJ whole genome shotgun (WGS) entry which is preliminary data.</text>
</comment>
<accession>A0AAW5SFQ7</accession>